<sequence length="218" mass="25776">MDPPSKSSMDGQWPIVEPDPPKRRTFLSAVFSHRRSRSADTRDLPPPSYESLYFPRRSKASKYMSRNCAKYMQQIIGLTSRSMVDSESVFPQLVARRQRRDTMHMFPEGCNLVRTQEEHRWRERERFSQQQDRERKERKRRDRERKYGEKERRKRVRRLRFIHQLLQLAKAPPQGLLPTLLSSVPACILPWPPLIAFPVAYLLLENGNVPSSAQSWTV</sequence>
<protein>
    <submittedName>
        <fullName evidence="2">Uncharacterized protein</fullName>
    </submittedName>
</protein>
<feature type="region of interest" description="Disordered" evidence="1">
    <location>
        <begin position="121"/>
        <end position="150"/>
    </location>
</feature>
<dbReference type="AlphaFoldDB" id="A0AAD6S1W0"/>
<organism evidence="2 3">
    <name type="scientific">Mycena alexandri</name>
    <dbReference type="NCBI Taxonomy" id="1745969"/>
    <lineage>
        <taxon>Eukaryota</taxon>
        <taxon>Fungi</taxon>
        <taxon>Dikarya</taxon>
        <taxon>Basidiomycota</taxon>
        <taxon>Agaricomycotina</taxon>
        <taxon>Agaricomycetes</taxon>
        <taxon>Agaricomycetidae</taxon>
        <taxon>Agaricales</taxon>
        <taxon>Marasmiineae</taxon>
        <taxon>Mycenaceae</taxon>
        <taxon>Mycena</taxon>
    </lineage>
</organism>
<accession>A0AAD6S1W0</accession>
<dbReference type="EMBL" id="JARJCM010000296">
    <property type="protein sequence ID" value="KAJ7019380.1"/>
    <property type="molecule type" value="Genomic_DNA"/>
</dbReference>
<gene>
    <name evidence="2" type="ORF">C8F04DRAFT_1147854</name>
</gene>
<evidence type="ECO:0000313" key="2">
    <source>
        <dbReference type="EMBL" id="KAJ7019380.1"/>
    </source>
</evidence>
<evidence type="ECO:0000256" key="1">
    <source>
        <dbReference type="SAM" id="MobiDB-lite"/>
    </source>
</evidence>
<name>A0AAD6S1W0_9AGAR</name>
<proteinExistence type="predicted"/>
<reference evidence="2" key="1">
    <citation type="submission" date="2023-03" db="EMBL/GenBank/DDBJ databases">
        <title>Massive genome expansion in bonnet fungi (Mycena s.s.) driven by repeated elements and novel gene families across ecological guilds.</title>
        <authorList>
            <consortium name="Lawrence Berkeley National Laboratory"/>
            <person name="Harder C.B."/>
            <person name="Miyauchi S."/>
            <person name="Viragh M."/>
            <person name="Kuo A."/>
            <person name="Thoen E."/>
            <person name="Andreopoulos B."/>
            <person name="Lu D."/>
            <person name="Skrede I."/>
            <person name="Drula E."/>
            <person name="Henrissat B."/>
            <person name="Morin E."/>
            <person name="Kohler A."/>
            <person name="Barry K."/>
            <person name="LaButti K."/>
            <person name="Morin E."/>
            <person name="Salamov A."/>
            <person name="Lipzen A."/>
            <person name="Mereny Z."/>
            <person name="Hegedus B."/>
            <person name="Baldrian P."/>
            <person name="Stursova M."/>
            <person name="Weitz H."/>
            <person name="Taylor A."/>
            <person name="Grigoriev I.V."/>
            <person name="Nagy L.G."/>
            <person name="Martin F."/>
            <person name="Kauserud H."/>
        </authorList>
    </citation>
    <scope>NUCLEOTIDE SEQUENCE</scope>
    <source>
        <strain evidence="2">CBHHK200</strain>
    </source>
</reference>
<evidence type="ECO:0000313" key="3">
    <source>
        <dbReference type="Proteomes" id="UP001218188"/>
    </source>
</evidence>
<keyword evidence="3" id="KW-1185">Reference proteome</keyword>
<comment type="caution">
    <text evidence="2">The sequence shown here is derived from an EMBL/GenBank/DDBJ whole genome shotgun (WGS) entry which is preliminary data.</text>
</comment>
<feature type="region of interest" description="Disordered" evidence="1">
    <location>
        <begin position="1"/>
        <end position="21"/>
    </location>
</feature>
<feature type="compositionally biased region" description="Basic and acidic residues" evidence="1">
    <location>
        <begin position="121"/>
        <end position="135"/>
    </location>
</feature>
<feature type="compositionally biased region" description="Polar residues" evidence="1">
    <location>
        <begin position="1"/>
        <end position="10"/>
    </location>
</feature>
<dbReference type="Proteomes" id="UP001218188">
    <property type="component" value="Unassembled WGS sequence"/>
</dbReference>